<gene>
    <name evidence="1" type="primary">CSON002162</name>
</gene>
<sequence length="73" mass="9062">MIKSSWNTISEKLEMKNFSLKRNPKYRLSRLFSDKICEKNFLTLNLFEIKFLRIKVMKFQNKMYISRKLFYIK</sequence>
<dbReference type="AlphaFoldDB" id="A0A336KZU6"/>
<reference evidence="2" key="2">
    <citation type="submission" date="2018-07" db="EMBL/GenBank/DDBJ databases">
        <authorList>
            <person name="Quirk P.G."/>
            <person name="Krulwich T.A."/>
        </authorList>
    </citation>
    <scope>NUCLEOTIDE SEQUENCE</scope>
</reference>
<name>A0A336KZU6_CULSO</name>
<accession>A0A336KZU6</accession>
<dbReference type="EMBL" id="UFQS01001356">
    <property type="protein sequence ID" value="SSX10505.1"/>
    <property type="molecule type" value="Genomic_DNA"/>
</dbReference>
<proteinExistence type="predicted"/>
<dbReference type="EMBL" id="UFQT01001356">
    <property type="protein sequence ID" value="SSX30191.1"/>
    <property type="molecule type" value="Genomic_DNA"/>
</dbReference>
<dbReference type="VEuPathDB" id="VectorBase:CSON002162"/>
<reference evidence="1" key="1">
    <citation type="submission" date="2018-04" db="EMBL/GenBank/DDBJ databases">
        <authorList>
            <person name="Go L.Y."/>
            <person name="Mitchell J.A."/>
        </authorList>
    </citation>
    <scope>NUCLEOTIDE SEQUENCE</scope>
    <source>
        <tissue evidence="1">Whole organism</tissue>
    </source>
</reference>
<evidence type="ECO:0000313" key="1">
    <source>
        <dbReference type="EMBL" id="SSX10505.1"/>
    </source>
</evidence>
<protein>
    <submittedName>
        <fullName evidence="1">CSON002162 protein</fullName>
    </submittedName>
</protein>
<organism evidence="1">
    <name type="scientific">Culicoides sonorensis</name>
    <name type="common">Biting midge</name>
    <dbReference type="NCBI Taxonomy" id="179676"/>
    <lineage>
        <taxon>Eukaryota</taxon>
        <taxon>Metazoa</taxon>
        <taxon>Ecdysozoa</taxon>
        <taxon>Arthropoda</taxon>
        <taxon>Hexapoda</taxon>
        <taxon>Insecta</taxon>
        <taxon>Pterygota</taxon>
        <taxon>Neoptera</taxon>
        <taxon>Endopterygota</taxon>
        <taxon>Diptera</taxon>
        <taxon>Nematocera</taxon>
        <taxon>Chironomoidea</taxon>
        <taxon>Ceratopogonidae</taxon>
        <taxon>Ceratopogoninae</taxon>
        <taxon>Culicoides</taxon>
        <taxon>Monoculicoides</taxon>
    </lineage>
</organism>
<evidence type="ECO:0000313" key="2">
    <source>
        <dbReference type="EMBL" id="SSX30191.1"/>
    </source>
</evidence>